<name>A0ABR2BG48_9ROSI</name>
<proteinExistence type="predicted"/>
<evidence type="ECO:0000313" key="2">
    <source>
        <dbReference type="Proteomes" id="UP001472677"/>
    </source>
</evidence>
<dbReference type="EMBL" id="JBBPBM010000122">
    <property type="protein sequence ID" value="KAK8505898.1"/>
    <property type="molecule type" value="Genomic_DNA"/>
</dbReference>
<comment type="caution">
    <text evidence="1">The sequence shown here is derived from an EMBL/GenBank/DDBJ whole genome shotgun (WGS) entry which is preliminary data.</text>
</comment>
<gene>
    <name evidence="1" type="ORF">V6N12_042922</name>
</gene>
<keyword evidence="2" id="KW-1185">Reference proteome</keyword>
<reference evidence="1 2" key="1">
    <citation type="journal article" date="2024" name="G3 (Bethesda)">
        <title>Genome assembly of Hibiscus sabdariffa L. provides insights into metabolisms of medicinal natural products.</title>
        <authorList>
            <person name="Kim T."/>
        </authorList>
    </citation>
    <scope>NUCLEOTIDE SEQUENCE [LARGE SCALE GENOMIC DNA]</scope>
    <source>
        <strain evidence="1">TK-2024</strain>
        <tissue evidence="1">Old leaves</tissue>
    </source>
</reference>
<evidence type="ECO:0000313" key="1">
    <source>
        <dbReference type="EMBL" id="KAK8505898.1"/>
    </source>
</evidence>
<sequence length="74" mass="8297">MPWLGEWNGEMNEWVIGIEKNDGDEYRVLLGMTVESECQSYSMQPSPWHVKSALVQESGLCGWELQGTAANVHG</sequence>
<accession>A0ABR2BG48</accession>
<organism evidence="1 2">
    <name type="scientific">Hibiscus sabdariffa</name>
    <name type="common">roselle</name>
    <dbReference type="NCBI Taxonomy" id="183260"/>
    <lineage>
        <taxon>Eukaryota</taxon>
        <taxon>Viridiplantae</taxon>
        <taxon>Streptophyta</taxon>
        <taxon>Embryophyta</taxon>
        <taxon>Tracheophyta</taxon>
        <taxon>Spermatophyta</taxon>
        <taxon>Magnoliopsida</taxon>
        <taxon>eudicotyledons</taxon>
        <taxon>Gunneridae</taxon>
        <taxon>Pentapetalae</taxon>
        <taxon>rosids</taxon>
        <taxon>malvids</taxon>
        <taxon>Malvales</taxon>
        <taxon>Malvaceae</taxon>
        <taxon>Malvoideae</taxon>
        <taxon>Hibiscus</taxon>
    </lineage>
</organism>
<dbReference type="Proteomes" id="UP001472677">
    <property type="component" value="Unassembled WGS sequence"/>
</dbReference>
<protein>
    <submittedName>
        <fullName evidence="1">Uncharacterized protein</fullName>
    </submittedName>
</protein>